<protein>
    <submittedName>
        <fullName evidence="2">Uncharacterized protein</fullName>
    </submittedName>
</protein>
<proteinExistence type="predicted"/>
<feature type="transmembrane region" description="Helical" evidence="1">
    <location>
        <begin position="135"/>
        <end position="157"/>
    </location>
</feature>
<dbReference type="EMBL" id="JELX01001110">
    <property type="protein sequence ID" value="KYF59987.1"/>
    <property type="molecule type" value="Genomic_DNA"/>
</dbReference>
<dbReference type="AlphaFoldDB" id="A0A150PW66"/>
<accession>A0A150PW66</accession>
<sequence length="165" mass="17420">MNESSAAPCSPRVAASAAFLCFAPVIVSFAVAPGALWPEYPGLAFHLAVFALVPSLRAPEWARMAGYGWLFLDVTTGVLALNDVPRAVADPVRLGAHIFAGIWIVTASRAASLPVKLVGVPAGALLFAYSFVSPFLPPTVLAPASILMMVWFALIAWQNGSQRRA</sequence>
<keyword evidence="1" id="KW-0472">Membrane</keyword>
<reference evidence="2 3" key="1">
    <citation type="submission" date="2014-02" db="EMBL/GenBank/DDBJ databases">
        <title>The small core and large imbalanced accessory genome model reveals a collaborative survival strategy of Sorangium cellulosum strains in nature.</title>
        <authorList>
            <person name="Han K."/>
            <person name="Peng R."/>
            <person name="Blom J."/>
            <person name="Li Y.-Z."/>
        </authorList>
    </citation>
    <scope>NUCLEOTIDE SEQUENCE [LARGE SCALE GENOMIC DNA]</scope>
    <source>
        <strain evidence="2 3">So0157-18</strain>
    </source>
</reference>
<name>A0A150PW66_SORCE</name>
<organism evidence="2 3">
    <name type="scientific">Sorangium cellulosum</name>
    <name type="common">Polyangium cellulosum</name>
    <dbReference type="NCBI Taxonomy" id="56"/>
    <lineage>
        <taxon>Bacteria</taxon>
        <taxon>Pseudomonadati</taxon>
        <taxon>Myxococcota</taxon>
        <taxon>Polyangia</taxon>
        <taxon>Polyangiales</taxon>
        <taxon>Polyangiaceae</taxon>
        <taxon>Sorangium</taxon>
    </lineage>
</organism>
<evidence type="ECO:0000313" key="2">
    <source>
        <dbReference type="EMBL" id="KYF59987.1"/>
    </source>
</evidence>
<keyword evidence="1" id="KW-1133">Transmembrane helix</keyword>
<gene>
    <name evidence="2" type="ORF">BE04_33450</name>
</gene>
<comment type="caution">
    <text evidence="2">The sequence shown here is derived from an EMBL/GenBank/DDBJ whole genome shotgun (WGS) entry which is preliminary data.</text>
</comment>
<evidence type="ECO:0000313" key="3">
    <source>
        <dbReference type="Proteomes" id="UP000075604"/>
    </source>
</evidence>
<feature type="transmembrane region" description="Helical" evidence="1">
    <location>
        <begin position="12"/>
        <end position="37"/>
    </location>
</feature>
<dbReference type="Proteomes" id="UP000075604">
    <property type="component" value="Unassembled WGS sequence"/>
</dbReference>
<keyword evidence="1" id="KW-0812">Transmembrane</keyword>
<evidence type="ECO:0000256" key="1">
    <source>
        <dbReference type="SAM" id="Phobius"/>
    </source>
</evidence>